<evidence type="ECO:0000256" key="8">
    <source>
        <dbReference type="ARBA" id="ARBA00022989"/>
    </source>
</evidence>
<feature type="transmembrane region" description="Helical" evidence="10">
    <location>
        <begin position="583"/>
        <end position="609"/>
    </location>
</feature>
<evidence type="ECO:0000256" key="7">
    <source>
        <dbReference type="ARBA" id="ARBA00022840"/>
    </source>
</evidence>
<dbReference type="CDD" id="cd18595">
    <property type="entry name" value="ABC_6TM_MRP1_2_3_6_D1_like"/>
    <property type="match status" value="1"/>
</dbReference>
<feature type="domain" description="ABC transmembrane type-1" evidence="11">
    <location>
        <begin position="361"/>
        <end position="648"/>
    </location>
</feature>
<dbReference type="Gene3D" id="1.20.1560.10">
    <property type="entry name" value="ABC transporter type 1, transmembrane domain"/>
    <property type="match status" value="1"/>
</dbReference>
<evidence type="ECO:0000256" key="3">
    <source>
        <dbReference type="ARBA" id="ARBA00022554"/>
    </source>
</evidence>
<dbReference type="PANTHER" id="PTHR24223">
    <property type="entry name" value="ATP-BINDING CASSETTE SUB-FAMILY C"/>
    <property type="match status" value="1"/>
</dbReference>
<feature type="transmembrane region" description="Helical" evidence="10">
    <location>
        <begin position="127"/>
        <end position="151"/>
    </location>
</feature>
<protein>
    <recommendedName>
        <fullName evidence="11">ABC transmembrane type-1 domain-containing protein</fullName>
    </recommendedName>
</protein>
<dbReference type="AlphaFoldDB" id="A0A5B0N803"/>
<dbReference type="PROSITE" id="PS50929">
    <property type="entry name" value="ABC_TM1F"/>
    <property type="match status" value="1"/>
</dbReference>
<keyword evidence="5" id="KW-0677">Repeat</keyword>
<feature type="transmembrane region" description="Helical" evidence="10">
    <location>
        <begin position="224"/>
        <end position="243"/>
    </location>
</feature>
<evidence type="ECO:0000259" key="11">
    <source>
        <dbReference type="PROSITE" id="PS50929"/>
    </source>
</evidence>
<evidence type="ECO:0000256" key="4">
    <source>
        <dbReference type="ARBA" id="ARBA00022692"/>
    </source>
</evidence>
<proteinExistence type="predicted"/>
<dbReference type="Pfam" id="PF00664">
    <property type="entry name" value="ABC_membrane"/>
    <property type="match status" value="1"/>
</dbReference>
<keyword evidence="9 10" id="KW-0472">Membrane</keyword>
<dbReference type="InterPro" id="IPR050173">
    <property type="entry name" value="ABC_transporter_C-like"/>
</dbReference>
<dbReference type="PANTHER" id="PTHR24223:SF443">
    <property type="entry name" value="MULTIDRUG-RESISTANCE LIKE PROTEIN 1, ISOFORM I"/>
    <property type="match status" value="1"/>
</dbReference>
<organism evidence="12 13">
    <name type="scientific">Puccinia graminis f. sp. tritici</name>
    <dbReference type="NCBI Taxonomy" id="56615"/>
    <lineage>
        <taxon>Eukaryota</taxon>
        <taxon>Fungi</taxon>
        <taxon>Dikarya</taxon>
        <taxon>Basidiomycota</taxon>
        <taxon>Pucciniomycotina</taxon>
        <taxon>Pucciniomycetes</taxon>
        <taxon>Pucciniales</taxon>
        <taxon>Pucciniaceae</taxon>
        <taxon>Puccinia</taxon>
    </lineage>
</organism>
<name>A0A5B0N803_PUCGR</name>
<comment type="caution">
    <text evidence="12">The sequence shown here is derived from an EMBL/GenBank/DDBJ whole genome shotgun (WGS) entry which is preliminary data.</text>
</comment>
<dbReference type="EMBL" id="VDEP01000425">
    <property type="protein sequence ID" value="KAA1084902.1"/>
    <property type="molecule type" value="Genomic_DNA"/>
</dbReference>
<feature type="transmembrane region" description="Helical" evidence="10">
    <location>
        <begin position="85"/>
        <end position="106"/>
    </location>
</feature>
<feature type="transmembrane region" description="Helical" evidence="10">
    <location>
        <begin position="163"/>
        <end position="181"/>
    </location>
</feature>
<accession>A0A5B0N803</accession>
<evidence type="ECO:0000256" key="6">
    <source>
        <dbReference type="ARBA" id="ARBA00022741"/>
    </source>
</evidence>
<dbReference type="FunFam" id="1.20.1560.10:FF:000020">
    <property type="entry name" value="ABC metal ion transporter"/>
    <property type="match status" value="1"/>
</dbReference>
<evidence type="ECO:0000256" key="10">
    <source>
        <dbReference type="SAM" id="Phobius"/>
    </source>
</evidence>
<dbReference type="InterPro" id="IPR056227">
    <property type="entry name" value="TMD0_ABC"/>
</dbReference>
<feature type="transmembrane region" description="Helical" evidence="10">
    <location>
        <begin position="477"/>
        <end position="496"/>
    </location>
</feature>
<feature type="transmembrane region" description="Helical" evidence="10">
    <location>
        <begin position="193"/>
        <end position="212"/>
    </location>
</feature>
<gene>
    <name evidence="12" type="ORF">PGTUg99_001288</name>
</gene>
<dbReference type="GO" id="GO:0005524">
    <property type="term" value="F:ATP binding"/>
    <property type="evidence" value="ECO:0007669"/>
    <property type="project" value="UniProtKB-KW"/>
</dbReference>
<feature type="transmembrane region" description="Helical" evidence="10">
    <location>
        <begin position="502"/>
        <end position="523"/>
    </location>
</feature>
<sequence>MTFDQSLHYYGQVQQPIGFDFQVSPLPSTNYHPPSLTGVFKNASISVRGATTPGRCSLSYHADDPFSVWNPFDQSRFDLTVCFKYSLYLIPFLVILVNGSLDPYKLSSRPVIPPKSTSRNLIRLSELTYISKLLLILIVSVIQLAYSSILFLRSGWWDPVESLSQLVVLVSLLYAIPLHHLSHQRSQRSSTSLLFFYLFFLITSAIELRSHLDHSLLHQHPHQTSFLILRSSLVTALFILECLGPFKYGDHVFSFGKDGYEALPQDDPAQAGSDLANHRSESPLIYANVFSRLTFGWMTPMMKLGKSQYLTEDDLWMLPREDQTDALTNRLHQTWRRQISRASSSPSLIRAIAQAYGGPYLLAALFKLIQDVLQFTQPQLLRRLLSFADSFSPGSQPEPVYRGYMIAGLMFSCGFTQTLFSHQYFNQALITGNRIRSSLIGVIYQKSLILSNEEKSGRATGDIVNLMSTDVSRIQEGCTNGIIIVSGLFQIILAFVSLYKLLGWPMLGGIVVVLFSIPLNISLSRLQSGLQKQQMDNQDSRSRLMNEILNNIRSIKLYTWENTFTDKLFTIRNEQELGVLRKIGYLLCASISLWNLVPFLVAFSAFSIFSLISDTPLTPALAFPTIFLFQQLQYPLGVVVVQAVVRNKTAKTPTLQP</sequence>
<keyword evidence="7" id="KW-0067">ATP-binding</keyword>
<dbReference type="InterPro" id="IPR036640">
    <property type="entry name" value="ABC1_TM_sf"/>
</dbReference>
<dbReference type="GO" id="GO:0140359">
    <property type="term" value="F:ABC-type transporter activity"/>
    <property type="evidence" value="ECO:0007669"/>
    <property type="project" value="InterPro"/>
</dbReference>
<keyword evidence="8 10" id="KW-1133">Transmembrane helix</keyword>
<keyword evidence="2" id="KW-0813">Transport</keyword>
<evidence type="ECO:0000256" key="5">
    <source>
        <dbReference type="ARBA" id="ARBA00022737"/>
    </source>
</evidence>
<keyword evidence="3" id="KW-0926">Vacuole</keyword>
<evidence type="ECO:0000256" key="1">
    <source>
        <dbReference type="ARBA" id="ARBA00004128"/>
    </source>
</evidence>
<evidence type="ECO:0000256" key="9">
    <source>
        <dbReference type="ARBA" id="ARBA00023136"/>
    </source>
</evidence>
<dbReference type="InterPro" id="IPR011527">
    <property type="entry name" value="ABC1_TM_dom"/>
</dbReference>
<reference evidence="12 13" key="1">
    <citation type="submission" date="2019-05" db="EMBL/GenBank/DDBJ databases">
        <title>Emergence of the Ug99 lineage of the wheat stem rust pathogen through somatic hybridization.</title>
        <authorList>
            <person name="Li F."/>
            <person name="Upadhyaya N.M."/>
            <person name="Sperschneider J."/>
            <person name="Matny O."/>
            <person name="Nguyen-Phuc H."/>
            <person name="Mago R."/>
            <person name="Raley C."/>
            <person name="Miller M.E."/>
            <person name="Silverstein K.A.T."/>
            <person name="Henningsen E."/>
            <person name="Hirsch C.D."/>
            <person name="Visser B."/>
            <person name="Pretorius Z.A."/>
            <person name="Steffenson B.J."/>
            <person name="Schwessinger B."/>
            <person name="Dodds P.N."/>
            <person name="Figueroa M."/>
        </authorList>
    </citation>
    <scope>NUCLEOTIDE SEQUENCE [LARGE SCALE GENOMIC DNA]</scope>
    <source>
        <strain evidence="12 13">Ug99</strain>
    </source>
</reference>
<dbReference type="Proteomes" id="UP000325313">
    <property type="component" value="Unassembled WGS sequence"/>
</dbReference>
<evidence type="ECO:0000313" key="12">
    <source>
        <dbReference type="EMBL" id="KAA1084902.1"/>
    </source>
</evidence>
<dbReference type="GO" id="GO:0000329">
    <property type="term" value="C:fungal-type vacuole membrane"/>
    <property type="evidence" value="ECO:0007669"/>
    <property type="project" value="UniProtKB-ARBA"/>
</dbReference>
<dbReference type="SUPFAM" id="SSF90123">
    <property type="entry name" value="ABC transporter transmembrane region"/>
    <property type="match status" value="1"/>
</dbReference>
<evidence type="ECO:0000313" key="13">
    <source>
        <dbReference type="Proteomes" id="UP000325313"/>
    </source>
</evidence>
<dbReference type="Pfam" id="PF24357">
    <property type="entry name" value="TMD0_ABC"/>
    <property type="match status" value="1"/>
</dbReference>
<keyword evidence="6" id="KW-0547">Nucleotide-binding</keyword>
<evidence type="ECO:0000256" key="2">
    <source>
        <dbReference type="ARBA" id="ARBA00022448"/>
    </source>
</evidence>
<comment type="subcellular location">
    <subcellularLocation>
        <location evidence="1">Vacuole membrane</location>
        <topology evidence="1">Multi-pass membrane protein</topology>
    </subcellularLocation>
</comment>
<feature type="transmembrane region" description="Helical" evidence="10">
    <location>
        <begin position="621"/>
        <end position="645"/>
    </location>
</feature>
<keyword evidence="4 10" id="KW-0812">Transmembrane</keyword>